<feature type="transmembrane region" description="Helical" evidence="1">
    <location>
        <begin position="91"/>
        <end position="112"/>
    </location>
</feature>
<keyword evidence="1" id="KW-0472">Membrane</keyword>
<protein>
    <submittedName>
        <fullName evidence="2">Uncharacterized protein</fullName>
    </submittedName>
</protein>
<keyword evidence="1" id="KW-1133">Transmembrane helix</keyword>
<dbReference type="AlphaFoldDB" id="A0A7H5RCJ2"/>
<reference evidence="2 3" key="2">
    <citation type="submission" date="2020-04" db="EMBL/GenBank/DDBJ databases">
        <title>Complete genome sequence of Pseudomonas putida strain JQ581.</title>
        <authorList>
            <person name="Mu Y."/>
        </authorList>
    </citation>
    <scope>NUCLEOTIDE SEQUENCE [LARGE SCALE GENOMIC DNA]</scope>
    <source>
        <strain evidence="2 3">JQ581</strain>
    </source>
</reference>
<evidence type="ECO:0000313" key="2">
    <source>
        <dbReference type="EMBL" id="QJQ13590.1"/>
    </source>
</evidence>
<dbReference type="Proteomes" id="UP000076857">
    <property type="component" value="Chromosome"/>
</dbReference>
<gene>
    <name evidence="2" type="ORF">A3L25_018585</name>
</gene>
<accession>A0A7H5RCJ2</accession>
<keyword evidence="1" id="KW-0812">Transmembrane</keyword>
<reference evidence="2 3" key="1">
    <citation type="submission" date="2016-04" db="EMBL/GenBank/DDBJ databases">
        <authorList>
            <person name="Qiu J."/>
        </authorList>
    </citation>
    <scope>NUCLEOTIDE SEQUENCE [LARGE SCALE GENOMIC DNA]</scope>
    <source>
        <strain evidence="2 3">JQ581</strain>
    </source>
</reference>
<organism evidence="2 3">
    <name type="scientific">Pseudomonas putida</name>
    <name type="common">Arthrobacter siderocapsulatus</name>
    <dbReference type="NCBI Taxonomy" id="303"/>
    <lineage>
        <taxon>Bacteria</taxon>
        <taxon>Pseudomonadati</taxon>
        <taxon>Pseudomonadota</taxon>
        <taxon>Gammaproteobacteria</taxon>
        <taxon>Pseudomonadales</taxon>
        <taxon>Pseudomonadaceae</taxon>
        <taxon>Pseudomonas</taxon>
    </lineage>
</organism>
<sequence>MNDITREEFNAKLETIEAKMDARAEAVSSKIDAFLAVQAERDQRFKERLNSSIVLSDEWNQKFRMLAEQSVQAAASAEASAKEAATLKTHFWASVIAQLLAVGAIVVGAYFANQANVLSAVSTTVSVFQAGKDQGNTRDSQPPSVQQESN</sequence>
<evidence type="ECO:0000256" key="1">
    <source>
        <dbReference type="SAM" id="Phobius"/>
    </source>
</evidence>
<name>A0A7H5RCJ2_PSEPU</name>
<evidence type="ECO:0000313" key="3">
    <source>
        <dbReference type="Proteomes" id="UP000076857"/>
    </source>
</evidence>
<dbReference type="EMBL" id="CP050951">
    <property type="protein sequence ID" value="QJQ13590.1"/>
    <property type="molecule type" value="Genomic_DNA"/>
</dbReference>
<dbReference type="OrthoDB" id="6905841at2"/>
<proteinExistence type="predicted"/>